<dbReference type="EMBL" id="JACJQH010000035">
    <property type="protein sequence ID" value="MBD2198052.1"/>
    <property type="molecule type" value="Genomic_DNA"/>
</dbReference>
<comment type="caution">
    <text evidence="2">The sequence shown here is derived from an EMBL/GenBank/DDBJ whole genome shotgun (WGS) entry which is preliminary data.</text>
</comment>
<gene>
    <name evidence="2" type="ORF">H6G24_21480</name>
</gene>
<keyword evidence="1" id="KW-0812">Transmembrane</keyword>
<evidence type="ECO:0000313" key="3">
    <source>
        <dbReference type="Proteomes" id="UP000658514"/>
    </source>
</evidence>
<sequence>MTNDQAPLNTPTIVNVILVLQLAAFAKIPILSTLITTIIPLTGFTLEEKARGILA</sequence>
<name>A0ABR8AHM8_9CYAN</name>
<proteinExistence type="predicted"/>
<evidence type="ECO:0000256" key="1">
    <source>
        <dbReference type="SAM" id="Phobius"/>
    </source>
</evidence>
<keyword evidence="1" id="KW-1133">Transmembrane helix</keyword>
<accession>A0ABR8AHM8</accession>
<feature type="transmembrane region" description="Helical" evidence="1">
    <location>
        <begin position="12"/>
        <end position="41"/>
    </location>
</feature>
<protein>
    <submittedName>
        <fullName evidence="2">Uncharacterized protein</fullName>
    </submittedName>
</protein>
<dbReference type="RefSeq" id="WP_190545222.1">
    <property type="nucleotide sequence ID" value="NZ_CAWPNO010000068.1"/>
</dbReference>
<organism evidence="2 3">
    <name type="scientific">Calothrix parietina FACHB-288</name>
    <dbReference type="NCBI Taxonomy" id="2692896"/>
    <lineage>
        <taxon>Bacteria</taxon>
        <taxon>Bacillati</taxon>
        <taxon>Cyanobacteriota</taxon>
        <taxon>Cyanophyceae</taxon>
        <taxon>Nostocales</taxon>
        <taxon>Calotrichaceae</taxon>
        <taxon>Calothrix</taxon>
    </lineage>
</organism>
<reference evidence="2 3" key="1">
    <citation type="journal article" date="2020" name="ISME J.">
        <title>Comparative genomics reveals insights into cyanobacterial evolution and habitat adaptation.</title>
        <authorList>
            <person name="Chen M.Y."/>
            <person name="Teng W.K."/>
            <person name="Zhao L."/>
            <person name="Hu C.X."/>
            <person name="Zhou Y.K."/>
            <person name="Han B.P."/>
            <person name="Song L.R."/>
            <person name="Shu W.S."/>
        </authorList>
    </citation>
    <scope>NUCLEOTIDE SEQUENCE [LARGE SCALE GENOMIC DNA]</scope>
    <source>
        <strain evidence="2 3">FACHB-288</strain>
    </source>
</reference>
<keyword evidence="1" id="KW-0472">Membrane</keyword>
<dbReference type="Proteomes" id="UP000658514">
    <property type="component" value="Unassembled WGS sequence"/>
</dbReference>
<evidence type="ECO:0000313" key="2">
    <source>
        <dbReference type="EMBL" id="MBD2198052.1"/>
    </source>
</evidence>
<keyword evidence="3" id="KW-1185">Reference proteome</keyword>